<gene>
    <name evidence="6" type="ORF">CPB83DRAFT_848236</name>
</gene>
<evidence type="ECO:0000256" key="1">
    <source>
        <dbReference type="ARBA" id="ARBA00004604"/>
    </source>
</evidence>
<accession>A0A9P6JTL9</accession>
<dbReference type="InterPro" id="IPR028160">
    <property type="entry name" value="Slx9-like"/>
</dbReference>
<feature type="region of interest" description="Disordered" evidence="5">
    <location>
        <begin position="44"/>
        <end position="95"/>
    </location>
</feature>
<protein>
    <recommendedName>
        <fullName evidence="3">Ribosome biogenesis protein SLX9</fullName>
    </recommendedName>
</protein>
<comment type="similarity">
    <text evidence="2">Belongs to the SLX9 family.</text>
</comment>
<evidence type="ECO:0000256" key="3">
    <source>
        <dbReference type="ARBA" id="ARBA00021321"/>
    </source>
</evidence>
<organism evidence="6 7">
    <name type="scientific">Crepidotus variabilis</name>
    <dbReference type="NCBI Taxonomy" id="179855"/>
    <lineage>
        <taxon>Eukaryota</taxon>
        <taxon>Fungi</taxon>
        <taxon>Dikarya</taxon>
        <taxon>Basidiomycota</taxon>
        <taxon>Agaricomycotina</taxon>
        <taxon>Agaricomycetes</taxon>
        <taxon>Agaricomycetidae</taxon>
        <taxon>Agaricales</taxon>
        <taxon>Agaricineae</taxon>
        <taxon>Crepidotaceae</taxon>
        <taxon>Crepidotus</taxon>
    </lineage>
</organism>
<dbReference type="OrthoDB" id="18703at2759"/>
<evidence type="ECO:0000313" key="7">
    <source>
        <dbReference type="Proteomes" id="UP000807306"/>
    </source>
</evidence>
<comment type="caution">
    <text evidence="6">The sequence shown here is derived from an EMBL/GenBank/DDBJ whole genome shotgun (WGS) entry which is preliminary data.</text>
</comment>
<sequence length="194" mass="21634">MPKAQKLRRNGHHASVKKATEVLASDEALNDSPTLAVVATEIPTLPAQSSQLTKKEKQQEKRTAFLQKLDPSGQTFSKSHERRLKRKARDQLAGETLDDLSSAIATMEKEAMDTAQTIAEAKEPEMQNQKKPQSKAGVIGEGKSQPLSKAQRKRAFKLERLRHPLILKNPEFTANPFQTIRTHAQNTLLKHTPS</sequence>
<dbReference type="GO" id="GO:0030688">
    <property type="term" value="C:preribosome, small subunit precursor"/>
    <property type="evidence" value="ECO:0007669"/>
    <property type="project" value="InterPro"/>
</dbReference>
<reference evidence="6" key="1">
    <citation type="submission" date="2020-11" db="EMBL/GenBank/DDBJ databases">
        <authorList>
            <consortium name="DOE Joint Genome Institute"/>
            <person name="Ahrendt S."/>
            <person name="Riley R."/>
            <person name="Andreopoulos W."/>
            <person name="Labutti K."/>
            <person name="Pangilinan J."/>
            <person name="Ruiz-Duenas F.J."/>
            <person name="Barrasa J.M."/>
            <person name="Sanchez-Garcia M."/>
            <person name="Camarero S."/>
            <person name="Miyauchi S."/>
            <person name="Serrano A."/>
            <person name="Linde D."/>
            <person name="Babiker R."/>
            <person name="Drula E."/>
            <person name="Ayuso-Fernandez I."/>
            <person name="Pacheco R."/>
            <person name="Padilla G."/>
            <person name="Ferreira P."/>
            <person name="Barriuso J."/>
            <person name="Kellner H."/>
            <person name="Castanera R."/>
            <person name="Alfaro M."/>
            <person name="Ramirez L."/>
            <person name="Pisabarro A.G."/>
            <person name="Kuo A."/>
            <person name="Tritt A."/>
            <person name="Lipzen A."/>
            <person name="He G."/>
            <person name="Yan M."/>
            <person name="Ng V."/>
            <person name="Cullen D."/>
            <person name="Martin F."/>
            <person name="Rosso M.-N."/>
            <person name="Henrissat B."/>
            <person name="Hibbett D."/>
            <person name="Martinez A.T."/>
            <person name="Grigoriev I.V."/>
        </authorList>
    </citation>
    <scope>NUCLEOTIDE SEQUENCE</scope>
    <source>
        <strain evidence="6">CBS 506.95</strain>
    </source>
</reference>
<evidence type="ECO:0000256" key="4">
    <source>
        <dbReference type="ARBA" id="ARBA00023242"/>
    </source>
</evidence>
<keyword evidence="7" id="KW-1185">Reference proteome</keyword>
<keyword evidence="4" id="KW-0539">Nucleus</keyword>
<name>A0A9P6JTL9_9AGAR</name>
<proteinExistence type="inferred from homology"/>
<dbReference type="GO" id="GO:0030686">
    <property type="term" value="C:90S preribosome"/>
    <property type="evidence" value="ECO:0007669"/>
    <property type="project" value="InterPro"/>
</dbReference>
<dbReference type="Pfam" id="PF15341">
    <property type="entry name" value="SLX9"/>
    <property type="match status" value="1"/>
</dbReference>
<dbReference type="AlphaFoldDB" id="A0A9P6JTL9"/>
<dbReference type="GO" id="GO:0005730">
    <property type="term" value="C:nucleolus"/>
    <property type="evidence" value="ECO:0007669"/>
    <property type="project" value="UniProtKB-SubCell"/>
</dbReference>
<evidence type="ECO:0000256" key="5">
    <source>
        <dbReference type="SAM" id="MobiDB-lite"/>
    </source>
</evidence>
<comment type="subcellular location">
    <subcellularLocation>
        <location evidence="1">Nucleus</location>
        <location evidence="1">Nucleolus</location>
    </subcellularLocation>
</comment>
<dbReference type="Proteomes" id="UP000807306">
    <property type="component" value="Unassembled WGS sequence"/>
</dbReference>
<evidence type="ECO:0000313" key="6">
    <source>
        <dbReference type="EMBL" id="KAF9532038.1"/>
    </source>
</evidence>
<evidence type="ECO:0000256" key="2">
    <source>
        <dbReference type="ARBA" id="ARBA00011022"/>
    </source>
</evidence>
<dbReference type="GO" id="GO:0000462">
    <property type="term" value="P:maturation of SSU-rRNA from tricistronic rRNA transcript (SSU-rRNA, 5.8S rRNA, LSU-rRNA)"/>
    <property type="evidence" value="ECO:0007669"/>
    <property type="project" value="InterPro"/>
</dbReference>
<dbReference type="EMBL" id="MU157833">
    <property type="protein sequence ID" value="KAF9532038.1"/>
    <property type="molecule type" value="Genomic_DNA"/>
</dbReference>
<feature type="compositionally biased region" description="Basic and acidic residues" evidence="5">
    <location>
        <begin position="53"/>
        <end position="63"/>
    </location>
</feature>
<feature type="region of interest" description="Disordered" evidence="5">
    <location>
        <begin position="120"/>
        <end position="152"/>
    </location>
</feature>